<accession>A0A9W6NNY3</accession>
<dbReference type="AlphaFoldDB" id="A0A9W6NNY3"/>
<reference evidence="1" key="2">
    <citation type="submission" date="2023-01" db="EMBL/GenBank/DDBJ databases">
        <authorList>
            <person name="Sun Q."/>
            <person name="Evtushenko L."/>
        </authorList>
    </citation>
    <scope>NUCLEOTIDE SEQUENCE</scope>
    <source>
        <strain evidence="1">VKM Ac-1321</strain>
    </source>
</reference>
<evidence type="ECO:0000313" key="1">
    <source>
        <dbReference type="EMBL" id="GLL03733.1"/>
    </source>
</evidence>
<protein>
    <submittedName>
        <fullName evidence="1">Uncharacterized protein</fullName>
    </submittedName>
</protein>
<gene>
    <name evidence="1" type="ORF">GCM10017581_054790</name>
</gene>
<comment type="caution">
    <text evidence="1">The sequence shown here is derived from an EMBL/GenBank/DDBJ whole genome shotgun (WGS) entry which is preliminary data.</text>
</comment>
<dbReference type="EMBL" id="BSFP01000037">
    <property type="protein sequence ID" value="GLL03733.1"/>
    <property type="molecule type" value="Genomic_DNA"/>
</dbReference>
<keyword evidence="2" id="KW-1185">Reference proteome</keyword>
<evidence type="ECO:0000313" key="2">
    <source>
        <dbReference type="Proteomes" id="UP001143480"/>
    </source>
</evidence>
<name>A0A9W6NNY3_9ACTN</name>
<dbReference type="Proteomes" id="UP001143480">
    <property type="component" value="Unassembled WGS sequence"/>
</dbReference>
<sequence>MSTACGNRPDRVPGGVDAARLGAPAELWFAERLEDTTTGALLASYEHIRPTPHPAAATRRVTPLSPHR</sequence>
<reference evidence="1" key="1">
    <citation type="journal article" date="2014" name="Int. J. Syst. Evol. Microbiol.">
        <title>Complete genome sequence of Corynebacterium casei LMG S-19264T (=DSM 44701T), isolated from a smear-ripened cheese.</title>
        <authorList>
            <consortium name="US DOE Joint Genome Institute (JGI-PGF)"/>
            <person name="Walter F."/>
            <person name="Albersmeier A."/>
            <person name="Kalinowski J."/>
            <person name="Ruckert C."/>
        </authorList>
    </citation>
    <scope>NUCLEOTIDE SEQUENCE</scope>
    <source>
        <strain evidence="1">VKM Ac-1321</strain>
    </source>
</reference>
<proteinExistence type="predicted"/>
<organism evidence="1 2">
    <name type="scientific">Dactylosporangium matsuzakiense</name>
    <dbReference type="NCBI Taxonomy" id="53360"/>
    <lineage>
        <taxon>Bacteria</taxon>
        <taxon>Bacillati</taxon>
        <taxon>Actinomycetota</taxon>
        <taxon>Actinomycetes</taxon>
        <taxon>Micromonosporales</taxon>
        <taxon>Micromonosporaceae</taxon>
        <taxon>Dactylosporangium</taxon>
    </lineage>
</organism>